<proteinExistence type="predicted"/>
<evidence type="ECO:0000313" key="1">
    <source>
        <dbReference type="Proteomes" id="UP000095282"/>
    </source>
</evidence>
<sequence length="70" mass="8421">MLFGAAFYVNNFLLKTGSNWKMIGWNKNGEKELFIGNDRKRNETECRCHQQSVCQNIFLFVFILQYPRRR</sequence>
<evidence type="ECO:0000313" key="2">
    <source>
        <dbReference type="WBParaSite" id="Csp11.Scaffold554.g3721.t1"/>
    </source>
</evidence>
<reference evidence="2" key="1">
    <citation type="submission" date="2016-11" db="UniProtKB">
        <authorList>
            <consortium name="WormBaseParasite"/>
        </authorList>
    </citation>
    <scope>IDENTIFICATION</scope>
</reference>
<dbReference type="Proteomes" id="UP000095282">
    <property type="component" value="Unplaced"/>
</dbReference>
<dbReference type="AlphaFoldDB" id="A0A1I7T9E7"/>
<keyword evidence="1" id="KW-1185">Reference proteome</keyword>
<accession>A0A1I7T9E7</accession>
<organism evidence="1 2">
    <name type="scientific">Caenorhabditis tropicalis</name>
    <dbReference type="NCBI Taxonomy" id="1561998"/>
    <lineage>
        <taxon>Eukaryota</taxon>
        <taxon>Metazoa</taxon>
        <taxon>Ecdysozoa</taxon>
        <taxon>Nematoda</taxon>
        <taxon>Chromadorea</taxon>
        <taxon>Rhabditida</taxon>
        <taxon>Rhabditina</taxon>
        <taxon>Rhabditomorpha</taxon>
        <taxon>Rhabditoidea</taxon>
        <taxon>Rhabditidae</taxon>
        <taxon>Peloderinae</taxon>
        <taxon>Caenorhabditis</taxon>
    </lineage>
</organism>
<name>A0A1I7T9E7_9PELO</name>
<protein>
    <submittedName>
        <fullName evidence="2">FLYWCH-type domain-containing protein</fullName>
    </submittedName>
</protein>
<dbReference type="WBParaSite" id="Csp11.Scaffold554.g3721.t1">
    <property type="protein sequence ID" value="Csp11.Scaffold554.g3721.t1"/>
    <property type="gene ID" value="Csp11.Scaffold554.g3721"/>
</dbReference>